<dbReference type="OrthoDB" id="413008at2759"/>
<dbReference type="GO" id="GO:0016020">
    <property type="term" value="C:membrane"/>
    <property type="evidence" value="ECO:0007669"/>
    <property type="project" value="UniProtKB-SubCell"/>
</dbReference>
<dbReference type="EMBL" id="MSFL01000021">
    <property type="protein sequence ID" value="PWY75468.1"/>
    <property type="molecule type" value="Genomic_DNA"/>
</dbReference>
<reference evidence="10 11" key="1">
    <citation type="submission" date="2016-12" db="EMBL/GenBank/DDBJ databases">
        <title>The genomes of Aspergillus section Nigri reveals drivers in fungal speciation.</title>
        <authorList>
            <consortium name="DOE Joint Genome Institute"/>
            <person name="Vesth T.C."/>
            <person name="Nybo J."/>
            <person name="Theobald S."/>
            <person name="Brandl J."/>
            <person name="Frisvad J.C."/>
            <person name="Nielsen K.F."/>
            <person name="Lyhne E.K."/>
            <person name="Kogle M.E."/>
            <person name="Kuo A."/>
            <person name="Riley R."/>
            <person name="Clum A."/>
            <person name="Nolan M."/>
            <person name="Lipzen A."/>
            <person name="Salamov A."/>
            <person name="Henrissat B."/>
            <person name="Wiebenga A."/>
            <person name="De Vries R.P."/>
            <person name="Grigoriev I.V."/>
            <person name="Mortensen U.H."/>
            <person name="Andersen M.R."/>
            <person name="Baker S.E."/>
        </authorList>
    </citation>
    <scope>NUCLEOTIDE SEQUENCE [LARGE SCALE GENOMIC DNA]</scope>
    <source>
        <strain evidence="10 11">CBS 117.55</strain>
    </source>
</reference>
<dbReference type="InterPro" id="IPR024528">
    <property type="entry name" value="ThrE_2"/>
</dbReference>
<comment type="caution">
    <text evidence="10">The sequence shown here is derived from an EMBL/GenBank/DDBJ whole genome shotgun (WGS) entry which is preliminary data.</text>
</comment>
<sequence>MSEKRSSSQSSEGSLMSYRSVEHQTADSPSPDSDNTNSVTPDADSPPVDPLRRIHRVHFGADRRFEYGSLAEEGGFRPDASHFRRRSSAHRSLDITDAPGRILQALGREAGEEAKDEKRPPSMKEKMTKWDRLRAIRDTVKAKTSEFAARLGRPDDIDEDDLQPIDYRRRSTDNDLHYGEEHPDQTTCSTEAHRIVRELAQEASARRNSTRRNSTRRGSILPDVTDVDPEDDGLERDDEIGRRASTGGVLSHLLKLSGGWDQFQKGSRGVALASELFYPFGGSTPGTATPRKEKVRWYKKPGNVSTSTLVGAGSASGASTPLSGEIMSVASRRRDRHSNRHRRSSMRLEDEIHITLQIAEIIARQRYIMHLCKALMRFGAPTHRLEEYMHMTAKVLDIECQFLYLPGCMIISFDDPSTRTTEVKLVRAVQGVDLGRLSDTHNVYKNVIHDMIGVEEAANELDELMIKKPRFNKWTIVLVYGIATATVGPFAFDARPIDMPLIFFNGCLLGCMQHILAPRSVLYSNVFEVTASVLTSFLARAFGSIRSTAFNHGTSEFLFCFSAIAQSSIALILPGYLVLCSSLELQSHQIVAGSIRMVYAIIYSLFLGYGVTVGTTIYGLMDRNATSDLTCPAGGAFKNAYAQRFPFVAAFSLCLLIVNQGKWKQAPIMITISLAGYITNYFVGSHLGSNTQVANTVGAFTVGVMGNLYSRIWHGHAAAAVLPAIFVLVPSGLAATGSLITGVDTANEIRSNVTNHSSSSTSSTSTSTSSSEMSTNVLGFGMIQVAIGITVGLFVAALVVYPFGKRRSGLFSF</sequence>
<feature type="transmembrane region" description="Helical" evidence="7">
    <location>
        <begin position="641"/>
        <end position="659"/>
    </location>
</feature>
<dbReference type="RefSeq" id="XP_025397434.1">
    <property type="nucleotide sequence ID" value="XM_025548898.1"/>
</dbReference>
<feature type="transmembrane region" description="Helical" evidence="7">
    <location>
        <begin position="526"/>
        <end position="545"/>
    </location>
</feature>
<evidence type="ECO:0000313" key="10">
    <source>
        <dbReference type="EMBL" id="PWY75468.1"/>
    </source>
</evidence>
<evidence type="ECO:0000256" key="6">
    <source>
        <dbReference type="SAM" id="MobiDB-lite"/>
    </source>
</evidence>
<feature type="region of interest" description="Disordered" evidence="6">
    <location>
        <begin position="202"/>
        <end position="238"/>
    </location>
</feature>
<feature type="domain" description="Threonine/serine exporter-like N-terminal" evidence="8">
    <location>
        <begin position="366"/>
        <end position="617"/>
    </location>
</feature>
<dbReference type="PANTHER" id="PTHR31082">
    <property type="entry name" value="PHEROMONE-REGULATED MEMBRANE PROTEIN 10"/>
    <property type="match status" value="1"/>
</dbReference>
<evidence type="ECO:0000313" key="11">
    <source>
        <dbReference type="Proteomes" id="UP000247233"/>
    </source>
</evidence>
<evidence type="ECO:0000256" key="1">
    <source>
        <dbReference type="ARBA" id="ARBA00004141"/>
    </source>
</evidence>
<dbReference type="VEuPathDB" id="FungiDB:BO70DRAFT_97571"/>
<feature type="region of interest" description="Disordered" evidence="6">
    <location>
        <begin position="1"/>
        <end position="55"/>
    </location>
</feature>
<evidence type="ECO:0000256" key="2">
    <source>
        <dbReference type="ARBA" id="ARBA00022692"/>
    </source>
</evidence>
<dbReference type="GO" id="GO:0022857">
    <property type="term" value="F:transmembrane transporter activity"/>
    <property type="evidence" value="ECO:0007669"/>
    <property type="project" value="InterPro"/>
</dbReference>
<feature type="compositionally biased region" description="Low complexity" evidence="6">
    <location>
        <begin position="7"/>
        <end position="17"/>
    </location>
</feature>
<feature type="transmembrane region" description="Helical" evidence="7">
    <location>
        <begin position="474"/>
        <end position="492"/>
    </location>
</feature>
<comment type="similarity">
    <text evidence="5">Belongs to the ThrE exporter (TC 2.A.79) family.</text>
</comment>
<dbReference type="PANTHER" id="PTHR31082:SF10">
    <property type="entry name" value="DUF1212 DOMAIN MEMBRANE PROTEIN (AFU_ORTHOLOGUE AFUA_3G01440)"/>
    <property type="match status" value="1"/>
</dbReference>
<organism evidence="10 11">
    <name type="scientific">Aspergillus heteromorphus CBS 117.55</name>
    <dbReference type="NCBI Taxonomy" id="1448321"/>
    <lineage>
        <taxon>Eukaryota</taxon>
        <taxon>Fungi</taxon>
        <taxon>Dikarya</taxon>
        <taxon>Ascomycota</taxon>
        <taxon>Pezizomycotina</taxon>
        <taxon>Eurotiomycetes</taxon>
        <taxon>Eurotiomycetidae</taxon>
        <taxon>Eurotiales</taxon>
        <taxon>Aspergillaceae</taxon>
        <taxon>Aspergillus</taxon>
        <taxon>Aspergillus subgen. Circumdati</taxon>
    </lineage>
</organism>
<dbReference type="AlphaFoldDB" id="A0A317VRE6"/>
<feature type="transmembrane region" description="Helical" evidence="7">
    <location>
        <begin position="557"/>
        <end position="579"/>
    </location>
</feature>
<dbReference type="InterPro" id="IPR010619">
    <property type="entry name" value="ThrE-like_N"/>
</dbReference>
<keyword evidence="2 7" id="KW-0812">Transmembrane</keyword>
<feature type="compositionally biased region" description="Basic and acidic residues" evidence="6">
    <location>
        <begin position="109"/>
        <end position="126"/>
    </location>
</feature>
<keyword evidence="4 7" id="KW-0472">Membrane</keyword>
<name>A0A317VRE6_9EURO</name>
<keyword evidence="3 7" id="KW-1133">Transmembrane helix</keyword>
<feature type="region of interest" description="Disordered" evidence="6">
    <location>
        <begin position="751"/>
        <end position="770"/>
    </location>
</feature>
<proteinExistence type="inferred from homology"/>
<accession>A0A317VRE6</accession>
<dbReference type="Pfam" id="PF12821">
    <property type="entry name" value="ThrE_2"/>
    <property type="match status" value="1"/>
</dbReference>
<dbReference type="Proteomes" id="UP000247233">
    <property type="component" value="Unassembled WGS sequence"/>
</dbReference>
<feature type="domain" description="Threonine/Serine exporter ThrE" evidence="9">
    <location>
        <begin position="647"/>
        <end position="798"/>
    </location>
</feature>
<feature type="compositionally biased region" description="Acidic residues" evidence="6">
    <location>
        <begin position="225"/>
        <end position="238"/>
    </location>
</feature>
<evidence type="ECO:0000259" key="8">
    <source>
        <dbReference type="Pfam" id="PF06738"/>
    </source>
</evidence>
<feature type="transmembrane region" description="Helical" evidence="7">
    <location>
        <begin position="600"/>
        <end position="621"/>
    </location>
</feature>
<feature type="transmembrane region" description="Helical" evidence="7">
    <location>
        <begin position="693"/>
        <end position="710"/>
    </location>
</feature>
<feature type="transmembrane region" description="Helical" evidence="7">
    <location>
        <begin position="717"/>
        <end position="740"/>
    </location>
</feature>
<feature type="region of interest" description="Disordered" evidence="6">
    <location>
        <begin position="68"/>
        <end position="100"/>
    </location>
</feature>
<dbReference type="GeneID" id="37071135"/>
<dbReference type="InterPro" id="IPR051361">
    <property type="entry name" value="ThrE/Ser_Exporter"/>
</dbReference>
<protein>
    <submittedName>
        <fullName evidence="10">DUF1212-domain-containing protein</fullName>
    </submittedName>
</protein>
<evidence type="ECO:0000259" key="9">
    <source>
        <dbReference type="Pfam" id="PF12821"/>
    </source>
</evidence>
<comment type="subcellular location">
    <subcellularLocation>
        <location evidence="1">Membrane</location>
        <topology evidence="1">Multi-pass membrane protein</topology>
    </subcellularLocation>
</comment>
<feature type="compositionally biased region" description="Low complexity" evidence="6">
    <location>
        <begin position="757"/>
        <end position="770"/>
    </location>
</feature>
<evidence type="ECO:0000256" key="5">
    <source>
        <dbReference type="ARBA" id="ARBA00034125"/>
    </source>
</evidence>
<gene>
    <name evidence="10" type="ORF">BO70DRAFT_97571</name>
</gene>
<evidence type="ECO:0000256" key="7">
    <source>
        <dbReference type="SAM" id="Phobius"/>
    </source>
</evidence>
<evidence type="ECO:0000256" key="4">
    <source>
        <dbReference type="ARBA" id="ARBA00023136"/>
    </source>
</evidence>
<feature type="region of interest" description="Disordered" evidence="6">
    <location>
        <begin position="107"/>
        <end position="126"/>
    </location>
</feature>
<feature type="transmembrane region" description="Helical" evidence="7">
    <location>
        <begin position="666"/>
        <end position="687"/>
    </location>
</feature>
<feature type="transmembrane region" description="Helical" evidence="7">
    <location>
        <begin position="777"/>
        <end position="803"/>
    </location>
</feature>
<evidence type="ECO:0000256" key="3">
    <source>
        <dbReference type="ARBA" id="ARBA00022989"/>
    </source>
</evidence>
<dbReference type="Pfam" id="PF06738">
    <property type="entry name" value="ThrE"/>
    <property type="match status" value="1"/>
</dbReference>
<keyword evidence="11" id="KW-1185">Reference proteome</keyword>